<evidence type="ECO:0000256" key="1">
    <source>
        <dbReference type="SAM" id="MobiDB-lite"/>
    </source>
</evidence>
<evidence type="ECO:0000259" key="2">
    <source>
        <dbReference type="Pfam" id="PF16208"/>
    </source>
</evidence>
<dbReference type="Proteomes" id="UP000694728">
    <property type="component" value="Unplaced"/>
</dbReference>
<evidence type="ECO:0000313" key="3">
    <source>
        <dbReference type="Ensembl" id="ENSSSCP00045027395.1"/>
    </source>
</evidence>
<sequence>MASTIAFQTGSRRGFSTASATTPTTSRSRFSSVSVTRSPGGSGGLGKISGAGAGFGSRSLYNLGGTKRVSISGCGSNFRSGFGGRASGGSRPST</sequence>
<feature type="region of interest" description="Disordered" evidence="1">
    <location>
        <begin position="1"/>
        <end position="52"/>
    </location>
</feature>
<evidence type="ECO:0000313" key="4">
    <source>
        <dbReference type="Proteomes" id="UP000694728"/>
    </source>
</evidence>
<protein>
    <recommendedName>
        <fullName evidence="2">Keratin type II head domain-containing protein</fullName>
    </recommendedName>
</protein>
<feature type="region of interest" description="Disordered" evidence="1">
    <location>
        <begin position="74"/>
        <end position="94"/>
    </location>
</feature>
<reference evidence="3" key="1">
    <citation type="submission" date="2025-08" db="UniProtKB">
        <authorList>
            <consortium name="Ensembl"/>
        </authorList>
    </citation>
    <scope>IDENTIFICATION</scope>
</reference>
<feature type="compositionally biased region" description="Gly residues" evidence="1">
    <location>
        <begin position="40"/>
        <end position="52"/>
    </location>
</feature>
<dbReference type="InterPro" id="IPR032444">
    <property type="entry name" value="Keratin_2_head"/>
</dbReference>
<dbReference type="AlphaFoldDB" id="A0A8D1I1Z0"/>
<proteinExistence type="predicted"/>
<accession>A0A8D1I1Z0</accession>
<feature type="compositionally biased region" description="Polar residues" evidence="1">
    <location>
        <begin position="1"/>
        <end position="11"/>
    </location>
</feature>
<dbReference type="Pfam" id="PF16208">
    <property type="entry name" value="Keratin_2_head"/>
    <property type="match status" value="1"/>
</dbReference>
<organism evidence="3 4">
    <name type="scientific">Sus scrofa</name>
    <name type="common">Pig</name>
    <dbReference type="NCBI Taxonomy" id="9823"/>
    <lineage>
        <taxon>Eukaryota</taxon>
        <taxon>Metazoa</taxon>
        <taxon>Chordata</taxon>
        <taxon>Craniata</taxon>
        <taxon>Vertebrata</taxon>
        <taxon>Euteleostomi</taxon>
        <taxon>Mammalia</taxon>
        <taxon>Eutheria</taxon>
        <taxon>Laurasiatheria</taxon>
        <taxon>Artiodactyla</taxon>
        <taxon>Suina</taxon>
        <taxon>Suidae</taxon>
        <taxon>Sus</taxon>
    </lineage>
</organism>
<dbReference type="Ensembl" id="ENSSSCT00045039379.1">
    <property type="protein sequence ID" value="ENSSSCP00045027395.1"/>
    <property type="gene ID" value="ENSSSCG00045023062.1"/>
</dbReference>
<name>A0A8D1I1Z0_PIG</name>
<feature type="compositionally biased region" description="Low complexity" evidence="1">
    <location>
        <begin position="15"/>
        <end position="39"/>
    </location>
</feature>
<feature type="domain" description="Keratin type II head" evidence="2">
    <location>
        <begin position="14"/>
        <end position="90"/>
    </location>
</feature>